<gene>
    <name evidence="1" type="ORF">PPL_04609</name>
</gene>
<sequence>MVSKLYGKPELDQYVQSVISMRRDKNQNCRYLAFDGINLVNLPEFPPQEETVEMSPPVKPIQLFGGNSSSTDQLPNPDITDHPKILTYESFKQFANFNVDDHGTSSQHSQSSQRHSISNAFLLTKDLSYQHVITNCEENSTRVHIENDLLMRLVLSQTQFEKQLSDGQLSSTCTLNMNIQTVLEKVI</sequence>
<reference evidence="1 2" key="1">
    <citation type="journal article" date="2011" name="Genome Res.">
        <title>Phylogeny-wide analysis of social amoeba genomes highlights ancient origins for complex intercellular communication.</title>
        <authorList>
            <person name="Heidel A.J."/>
            <person name="Lawal H.M."/>
            <person name="Felder M."/>
            <person name="Schilde C."/>
            <person name="Helps N.R."/>
            <person name="Tunggal B."/>
            <person name="Rivero F."/>
            <person name="John U."/>
            <person name="Schleicher M."/>
            <person name="Eichinger L."/>
            <person name="Platzer M."/>
            <person name="Noegel A.A."/>
            <person name="Schaap P."/>
            <person name="Gloeckner G."/>
        </authorList>
    </citation>
    <scope>NUCLEOTIDE SEQUENCE [LARGE SCALE GENOMIC DNA]</scope>
    <source>
        <strain evidence="2">ATCC 26659 / Pp 5 / PN500</strain>
    </source>
</reference>
<organism evidence="1 2">
    <name type="scientific">Heterostelium pallidum (strain ATCC 26659 / Pp 5 / PN500)</name>
    <name type="common">Cellular slime mold</name>
    <name type="synonym">Polysphondylium pallidum</name>
    <dbReference type="NCBI Taxonomy" id="670386"/>
    <lineage>
        <taxon>Eukaryota</taxon>
        <taxon>Amoebozoa</taxon>
        <taxon>Evosea</taxon>
        <taxon>Eumycetozoa</taxon>
        <taxon>Dictyostelia</taxon>
        <taxon>Acytosteliales</taxon>
        <taxon>Acytosteliaceae</taxon>
        <taxon>Heterostelium</taxon>
    </lineage>
</organism>
<evidence type="ECO:0000313" key="2">
    <source>
        <dbReference type="Proteomes" id="UP000001396"/>
    </source>
</evidence>
<dbReference type="RefSeq" id="XP_020434304.1">
    <property type="nucleotide sequence ID" value="XM_020575509.1"/>
</dbReference>
<dbReference type="InParanoid" id="D3B819"/>
<evidence type="ECO:0000313" key="1">
    <source>
        <dbReference type="EMBL" id="EFA82187.1"/>
    </source>
</evidence>
<name>D3B819_HETP5</name>
<dbReference type="Proteomes" id="UP000001396">
    <property type="component" value="Unassembled WGS sequence"/>
</dbReference>
<dbReference type="AlphaFoldDB" id="D3B819"/>
<proteinExistence type="predicted"/>
<dbReference type="GeneID" id="31360096"/>
<accession>D3B819</accession>
<dbReference type="EMBL" id="ADBJ01000020">
    <property type="protein sequence ID" value="EFA82187.1"/>
    <property type="molecule type" value="Genomic_DNA"/>
</dbReference>
<protein>
    <submittedName>
        <fullName evidence="1">Uncharacterized protein</fullName>
    </submittedName>
</protein>
<keyword evidence="2" id="KW-1185">Reference proteome</keyword>
<comment type="caution">
    <text evidence="1">The sequence shown here is derived from an EMBL/GenBank/DDBJ whole genome shotgun (WGS) entry which is preliminary data.</text>
</comment>